<dbReference type="GO" id="GO:1990426">
    <property type="term" value="P:mitotic recombination-dependent replication fork processing"/>
    <property type="evidence" value="ECO:0007669"/>
    <property type="project" value="EnsemblFungi"/>
</dbReference>
<dbReference type="InterPro" id="IPR036279">
    <property type="entry name" value="5-3_exonuclease_C_sf"/>
</dbReference>
<comment type="cofactor">
    <cofactor evidence="1">
        <name>Mg(2+)</name>
        <dbReference type="ChEBI" id="CHEBI:18420"/>
    </cofactor>
</comment>
<dbReference type="SMART" id="SM00484">
    <property type="entry name" value="XPGI"/>
    <property type="match status" value="1"/>
</dbReference>
<dbReference type="InterPro" id="IPR006084">
    <property type="entry name" value="XPG/Rad2"/>
</dbReference>
<keyword evidence="6" id="KW-0227">DNA damage</keyword>
<dbReference type="Pfam" id="PF00867">
    <property type="entry name" value="XPG_I"/>
    <property type="match status" value="1"/>
</dbReference>
<evidence type="ECO:0000313" key="17">
    <source>
        <dbReference type="Proteomes" id="UP000193648"/>
    </source>
</evidence>
<keyword evidence="11" id="KW-0238">DNA-binding</keyword>
<dbReference type="FunFam" id="1.10.150.20:FF:000011">
    <property type="entry name" value="exonuclease 1"/>
    <property type="match status" value="1"/>
</dbReference>
<dbReference type="Pfam" id="PF00752">
    <property type="entry name" value="XPG_N"/>
    <property type="match status" value="1"/>
</dbReference>
<evidence type="ECO:0000313" key="16">
    <source>
        <dbReference type="EMBL" id="ORZ26449.1"/>
    </source>
</evidence>
<evidence type="ECO:0000256" key="9">
    <source>
        <dbReference type="ARBA" id="ARBA00022842"/>
    </source>
</evidence>
<dbReference type="GO" id="GO:0051908">
    <property type="term" value="F:double-stranded DNA 5'-3' DNA exonuclease activity"/>
    <property type="evidence" value="ECO:0007669"/>
    <property type="project" value="EnsemblFungi"/>
</dbReference>
<dbReference type="FunFam" id="3.40.50.1010:FF:000002">
    <property type="entry name" value="Exonuclease 1, putative"/>
    <property type="match status" value="1"/>
</dbReference>
<evidence type="ECO:0000256" key="6">
    <source>
        <dbReference type="ARBA" id="ARBA00022763"/>
    </source>
</evidence>
<dbReference type="STRING" id="64571.A0A1Y2GW08"/>
<keyword evidence="10" id="KW-0267">Excision nuclease</keyword>
<evidence type="ECO:0000256" key="13">
    <source>
        <dbReference type="ARBA" id="ARBA00023242"/>
    </source>
</evidence>
<evidence type="ECO:0000256" key="8">
    <source>
        <dbReference type="ARBA" id="ARBA00022839"/>
    </source>
</evidence>
<dbReference type="Gene3D" id="1.10.150.20">
    <property type="entry name" value="5' to 3' exonuclease, C-terminal subdomain"/>
    <property type="match status" value="1"/>
</dbReference>
<dbReference type="FunCoup" id="A0A1Y2GW08">
    <property type="interactions" value="273"/>
</dbReference>
<evidence type="ECO:0000256" key="5">
    <source>
        <dbReference type="ARBA" id="ARBA00022723"/>
    </source>
</evidence>
<dbReference type="SUPFAM" id="SSF47807">
    <property type="entry name" value="5' to 3' exonuclease, C-terminal subdomain"/>
    <property type="match status" value="1"/>
</dbReference>
<dbReference type="OrthoDB" id="26491at2759"/>
<dbReference type="RefSeq" id="XP_021884214.1">
    <property type="nucleotide sequence ID" value="XM_022020622.1"/>
</dbReference>
<dbReference type="EMBL" id="MCFF01000007">
    <property type="protein sequence ID" value="ORZ26449.1"/>
    <property type="molecule type" value="Genomic_DNA"/>
</dbReference>
<evidence type="ECO:0000259" key="15">
    <source>
        <dbReference type="SMART" id="SM00485"/>
    </source>
</evidence>
<dbReference type="GO" id="GO:0017108">
    <property type="term" value="F:5'-flap endonuclease activity"/>
    <property type="evidence" value="ECO:0007669"/>
    <property type="project" value="TreeGrafter"/>
</dbReference>
<keyword evidence="12" id="KW-0234">DNA repair</keyword>
<dbReference type="InterPro" id="IPR037315">
    <property type="entry name" value="EXO1_H3TH"/>
</dbReference>
<keyword evidence="9" id="KW-0460">Magnesium</keyword>
<dbReference type="CDD" id="cd09908">
    <property type="entry name" value="H3TH_EXO1"/>
    <property type="match status" value="1"/>
</dbReference>
<name>A0A1Y2GW08_9FUNG</name>
<sequence>MGIQGLLPLLKSIEKPVHLKDYAGQTLAVDGYVWLHRGAFACAQELCLGQTTHKYVTYFMRRIEMFKFFGVKPYVVFDGGYLPSKAVTEKDRLARREESKKQAMELLRAGKSKQALEQFRKCVDVTPEMAFAVIQALEAARVDFIVAPYEADAQMAYLEKSGLVDGIVTEDSDLLVFGCKKVIFKMDQYGAGVEILSKNFSLVQDISFHNWTMTEIRHMCILAGCDYLPSISGMGIKTAQRLLRRFKTFDRTIKHIRMENTSAKIQSDYEGAFRKAELTFLYARVYDPITKSMVHLSPVPEELQELFQTEEYDFLGP</sequence>
<comment type="caution">
    <text evidence="16">The sequence shown here is derived from an EMBL/GenBank/DDBJ whole genome shotgun (WGS) entry which is preliminary data.</text>
</comment>
<keyword evidence="17" id="KW-1185">Reference proteome</keyword>
<keyword evidence="7" id="KW-0378">Hydrolase</keyword>
<evidence type="ECO:0000256" key="4">
    <source>
        <dbReference type="ARBA" id="ARBA00022722"/>
    </source>
</evidence>
<dbReference type="SMART" id="SM00279">
    <property type="entry name" value="HhH2"/>
    <property type="match status" value="1"/>
</dbReference>
<dbReference type="GO" id="GO:0003690">
    <property type="term" value="F:double-stranded DNA binding"/>
    <property type="evidence" value="ECO:0007669"/>
    <property type="project" value="EnsemblFungi"/>
</dbReference>
<organism evidence="16 17">
    <name type="scientific">Lobosporangium transversale</name>
    <dbReference type="NCBI Taxonomy" id="64571"/>
    <lineage>
        <taxon>Eukaryota</taxon>
        <taxon>Fungi</taxon>
        <taxon>Fungi incertae sedis</taxon>
        <taxon>Mucoromycota</taxon>
        <taxon>Mortierellomycotina</taxon>
        <taxon>Mortierellomycetes</taxon>
        <taxon>Mortierellales</taxon>
        <taxon>Mortierellaceae</taxon>
        <taxon>Lobosporangium</taxon>
    </lineage>
</organism>
<evidence type="ECO:0000256" key="2">
    <source>
        <dbReference type="ARBA" id="ARBA00004123"/>
    </source>
</evidence>
<dbReference type="GeneID" id="33562466"/>
<dbReference type="SUPFAM" id="SSF88723">
    <property type="entry name" value="PIN domain-like"/>
    <property type="match status" value="1"/>
</dbReference>
<gene>
    <name evidence="16" type="ORF">BCR41DRAFT_301416</name>
</gene>
<dbReference type="GO" id="GO:0043570">
    <property type="term" value="P:maintenance of DNA repeat elements"/>
    <property type="evidence" value="ECO:0007669"/>
    <property type="project" value="EnsemblFungi"/>
</dbReference>
<protein>
    <submittedName>
        <fullName evidence="16">PIN domain-like protein</fullName>
    </submittedName>
</protein>
<comment type="subcellular location">
    <subcellularLocation>
        <location evidence="2">Nucleus</location>
    </subcellularLocation>
</comment>
<dbReference type="InterPro" id="IPR029060">
    <property type="entry name" value="PIN-like_dom_sf"/>
</dbReference>
<evidence type="ECO:0000256" key="12">
    <source>
        <dbReference type="ARBA" id="ARBA00023204"/>
    </source>
</evidence>
<dbReference type="GO" id="GO:0000729">
    <property type="term" value="P:DNA double-strand break processing"/>
    <property type="evidence" value="ECO:0007669"/>
    <property type="project" value="EnsemblFungi"/>
</dbReference>
<dbReference type="AlphaFoldDB" id="A0A1Y2GW08"/>
<dbReference type="PANTHER" id="PTHR11081:SF65">
    <property type="entry name" value="DNA DAMAGE-INDUCIBLE PROTEIN DIN7-RELATED"/>
    <property type="match status" value="1"/>
</dbReference>
<keyword evidence="8" id="KW-0269">Exonuclease</keyword>
<feature type="domain" description="XPG-I" evidence="14">
    <location>
        <begin position="138"/>
        <end position="208"/>
    </location>
</feature>
<keyword evidence="4" id="KW-0540">Nuclease</keyword>
<keyword evidence="13" id="KW-0539">Nucleus</keyword>
<dbReference type="GO" id="GO:0035861">
    <property type="term" value="C:site of double-strand break"/>
    <property type="evidence" value="ECO:0007669"/>
    <property type="project" value="EnsemblFungi"/>
</dbReference>
<dbReference type="Proteomes" id="UP000193648">
    <property type="component" value="Unassembled WGS sequence"/>
</dbReference>
<proteinExistence type="inferred from homology"/>
<feature type="domain" description="XPG N-terminal" evidence="15">
    <location>
        <begin position="1"/>
        <end position="99"/>
    </location>
</feature>
<dbReference type="Gene3D" id="3.40.50.1010">
    <property type="entry name" value="5'-nuclease"/>
    <property type="match status" value="1"/>
</dbReference>
<dbReference type="PRINTS" id="PR00853">
    <property type="entry name" value="XPGRADSUPER"/>
</dbReference>
<evidence type="ECO:0000256" key="7">
    <source>
        <dbReference type="ARBA" id="ARBA00022801"/>
    </source>
</evidence>
<reference evidence="16 17" key="1">
    <citation type="submission" date="2016-07" db="EMBL/GenBank/DDBJ databases">
        <title>Pervasive Adenine N6-methylation of Active Genes in Fungi.</title>
        <authorList>
            <consortium name="DOE Joint Genome Institute"/>
            <person name="Mondo S.J."/>
            <person name="Dannebaum R.O."/>
            <person name="Kuo R.C."/>
            <person name="Labutti K."/>
            <person name="Haridas S."/>
            <person name="Kuo A."/>
            <person name="Salamov A."/>
            <person name="Ahrendt S.R."/>
            <person name="Lipzen A."/>
            <person name="Sullivan W."/>
            <person name="Andreopoulos W.B."/>
            <person name="Clum A."/>
            <person name="Lindquist E."/>
            <person name="Daum C."/>
            <person name="Ramamoorthy G.K."/>
            <person name="Gryganskyi A."/>
            <person name="Culley D."/>
            <person name="Magnuson J.K."/>
            <person name="James T.Y."/>
            <person name="O'Malley M.A."/>
            <person name="Stajich J.E."/>
            <person name="Spatafora J.W."/>
            <person name="Visel A."/>
            <person name="Grigoriev I.V."/>
        </authorList>
    </citation>
    <scope>NUCLEOTIDE SEQUENCE [LARGE SCALE GENOMIC DNA]</scope>
    <source>
        <strain evidence="16 17">NRRL 3116</strain>
    </source>
</reference>
<accession>A0A1Y2GW08</accession>
<dbReference type="InterPro" id="IPR006085">
    <property type="entry name" value="XPG_DNA_repair_N"/>
</dbReference>
<dbReference type="InterPro" id="IPR008918">
    <property type="entry name" value="HhH2"/>
</dbReference>
<comment type="similarity">
    <text evidence="3">Belongs to the XPG/RAD2 endonuclease family. EXO1 subfamily.</text>
</comment>
<dbReference type="InterPro" id="IPR006086">
    <property type="entry name" value="XPG-I_dom"/>
</dbReference>
<dbReference type="GO" id="GO:0046872">
    <property type="term" value="F:metal ion binding"/>
    <property type="evidence" value="ECO:0007669"/>
    <property type="project" value="UniProtKB-KW"/>
</dbReference>
<dbReference type="PANTHER" id="PTHR11081">
    <property type="entry name" value="FLAP ENDONUCLEASE FAMILY MEMBER"/>
    <property type="match status" value="1"/>
</dbReference>
<evidence type="ECO:0000256" key="10">
    <source>
        <dbReference type="ARBA" id="ARBA00022881"/>
    </source>
</evidence>
<evidence type="ECO:0000256" key="3">
    <source>
        <dbReference type="ARBA" id="ARBA00010563"/>
    </source>
</evidence>
<evidence type="ECO:0000256" key="1">
    <source>
        <dbReference type="ARBA" id="ARBA00001946"/>
    </source>
</evidence>
<dbReference type="SMART" id="SM00485">
    <property type="entry name" value="XPGN"/>
    <property type="match status" value="1"/>
</dbReference>
<dbReference type="InterPro" id="IPR044752">
    <property type="entry name" value="PIN-like_EXO1"/>
</dbReference>
<dbReference type="InParanoid" id="A0A1Y2GW08"/>
<keyword evidence="5" id="KW-0479">Metal-binding</keyword>
<dbReference type="GO" id="GO:0005634">
    <property type="term" value="C:nucleus"/>
    <property type="evidence" value="ECO:0007669"/>
    <property type="project" value="UniProtKB-SubCell"/>
</dbReference>
<evidence type="ECO:0000259" key="14">
    <source>
        <dbReference type="SMART" id="SM00484"/>
    </source>
</evidence>
<evidence type="ECO:0000256" key="11">
    <source>
        <dbReference type="ARBA" id="ARBA00023125"/>
    </source>
</evidence>
<dbReference type="GO" id="GO:0000710">
    <property type="term" value="P:meiotic mismatch repair"/>
    <property type="evidence" value="ECO:0007669"/>
    <property type="project" value="EnsemblFungi"/>
</dbReference>
<dbReference type="CDD" id="cd09857">
    <property type="entry name" value="PIN_EXO1"/>
    <property type="match status" value="1"/>
</dbReference>